<organism evidence="10 11">
    <name type="scientific">Schizophyllum amplum</name>
    <dbReference type="NCBI Taxonomy" id="97359"/>
    <lineage>
        <taxon>Eukaryota</taxon>
        <taxon>Fungi</taxon>
        <taxon>Dikarya</taxon>
        <taxon>Basidiomycota</taxon>
        <taxon>Agaricomycotina</taxon>
        <taxon>Agaricomycetes</taxon>
        <taxon>Agaricomycetidae</taxon>
        <taxon>Agaricales</taxon>
        <taxon>Schizophyllaceae</taxon>
        <taxon>Schizophyllum</taxon>
    </lineage>
</organism>
<sequence length="300" mass="34408">MDGTDYLARIDFFDYPFAPFTNESDPAILRIWAELRPYLYTRGYVIPEQIKSPWLCGVLYLAPDDHPIPYVQHSLIDVRGQVFVAVRQLLEGLAFMHSHNIAHGDICAQNIFYMSGTEFRDGVPAHSAPPSYFPRAWRPPRYFYLDFGFAVKLNPTSGRRTVYNGGYIEMPEVQGWETASEPLFYDPFAADVYCLAHTIKETTMMLLDWHEDPRLVAYPNGFIALLESMLHGDPAERPSADECLRRFNAEMQDVPRYKLLLPDAPLHDLPVIFRVDWKEATSYVCNALACLVFGMHGRVM</sequence>
<dbReference type="InterPro" id="IPR000719">
    <property type="entry name" value="Prot_kinase_dom"/>
</dbReference>
<evidence type="ECO:0000313" key="11">
    <source>
        <dbReference type="Proteomes" id="UP000320762"/>
    </source>
</evidence>
<dbReference type="PANTHER" id="PTHR43671:SF98">
    <property type="entry name" value="SERINE_THREONINE-PROTEIN KINASE NEK11"/>
    <property type="match status" value="1"/>
</dbReference>
<dbReference type="OrthoDB" id="2722301at2759"/>
<gene>
    <name evidence="10" type="ORF">BD626DRAFT_541156</name>
</gene>
<dbReference type="Proteomes" id="UP000320762">
    <property type="component" value="Unassembled WGS sequence"/>
</dbReference>
<reference evidence="10 11" key="1">
    <citation type="journal article" date="2019" name="New Phytol.">
        <title>Comparative genomics reveals unique wood-decay strategies and fruiting body development in the Schizophyllaceae.</title>
        <authorList>
            <person name="Almasi E."/>
            <person name="Sahu N."/>
            <person name="Krizsan K."/>
            <person name="Balint B."/>
            <person name="Kovacs G.M."/>
            <person name="Kiss B."/>
            <person name="Cseklye J."/>
            <person name="Drula E."/>
            <person name="Henrissat B."/>
            <person name="Nagy I."/>
            <person name="Chovatia M."/>
            <person name="Adam C."/>
            <person name="LaButti K."/>
            <person name="Lipzen A."/>
            <person name="Riley R."/>
            <person name="Grigoriev I.V."/>
            <person name="Nagy L.G."/>
        </authorList>
    </citation>
    <scope>NUCLEOTIDE SEQUENCE [LARGE SCALE GENOMIC DNA]</scope>
    <source>
        <strain evidence="10 11">NL-1724</strain>
    </source>
</reference>
<dbReference type="EMBL" id="VDMD01000063">
    <property type="protein sequence ID" value="TRM56659.1"/>
    <property type="molecule type" value="Genomic_DNA"/>
</dbReference>
<evidence type="ECO:0000256" key="2">
    <source>
        <dbReference type="ARBA" id="ARBA00022527"/>
    </source>
</evidence>
<keyword evidence="2" id="KW-0723">Serine/threonine-protein kinase</keyword>
<dbReference type="InterPro" id="IPR011009">
    <property type="entry name" value="Kinase-like_dom_sf"/>
</dbReference>
<evidence type="ECO:0000256" key="1">
    <source>
        <dbReference type="ARBA" id="ARBA00012513"/>
    </source>
</evidence>
<keyword evidence="11" id="KW-1185">Reference proteome</keyword>
<feature type="domain" description="Protein kinase" evidence="9">
    <location>
        <begin position="1"/>
        <end position="251"/>
    </location>
</feature>
<dbReference type="PROSITE" id="PS50011">
    <property type="entry name" value="PROTEIN_KINASE_DOM"/>
    <property type="match status" value="1"/>
</dbReference>
<dbReference type="GO" id="GO:0004674">
    <property type="term" value="F:protein serine/threonine kinase activity"/>
    <property type="evidence" value="ECO:0007669"/>
    <property type="project" value="UniProtKB-KW"/>
</dbReference>
<dbReference type="AlphaFoldDB" id="A0A550BVS4"/>
<evidence type="ECO:0000256" key="5">
    <source>
        <dbReference type="ARBA" id="ARBA00022777"/>
    </source>
</evidence>
<dbReference type="STRING" id="97359.A0A550BVS4"/>
<name>A0A550BVS4_9AGAR</name>
<evidence type="ECO:0000313" key="10">
    <source>
        <dbReference type="EMBL" id="TRM56659.1"/>
    </source>
</evidence>
<protein>
    <recommendedName>
        <fullName evidence="1">non-specific serine/threonine protein kinase</fullName>
        <ecNumber evidence="1">2.7.11.1</ecNumber>
    </recommendedName>
</protein>
<dbReference type="SUPFAM" id="SSF56112">
    <property type="entry name" value="Protein kinase-like (PK-like)"/>
    <property type="match status" value="1"/>
</dbReference>
<dbReference type="EC" id="2.7.11.1" evidence="1"/>
<dbReference type="PANTHER" id="PTHR43671">
    <property type="entry name" value="SERINE/THREONINE-PROTEIN KINASE NEK"/>
    <property type="match status" value="1"/>
</dbReference>
<dbReference type="Gene3D" id="1.10.510.10">
    <property type="entry name" value="Transferase(Phosphotransferase) domain 1"/>
    <property type="match status" value="1"/>
</dbReference>
<accession>A0A550BVS4</accession>
<keyword evidence="5 10" id="KW-0418">Kinase</keyword>
<evidence type="ECO:0000256" key="8">
    <source>
        <dbReference type="ARBA" id="ARBA00048679"/>
    </source>
</evidence>
<evidence type="ECO:0000256" key="6">
    <source>
        <dbReference type="ARBA" id="ARBA00022840"/>
    </source>
</evidence>
<comment type="catalytic activity">
    <reaction evidence="8">
        <text>L-seryl-[protein] + ATP = O-phospho-L-seryl-[protein] + ADP + H(+)</text>
        <dbReference type="Rhea" id="RHEA:17989"/>
        <dbReference type="Rhea" id="RHEA-COMP:9863"/>
        <dbReference type="Rhea" id="RHEA-COMP:11604"/>
        <dbReference type="ChEBI" id="CHEBI:15378"/>
        <dbReference type="ChEBI" id="CHEBI:29999"/>
        <dbReference type="ChEBI" id="CHEBI:30616"/>
        <dbReference type="ChEBI" id="CHEBI:83421"/>
        <dbReference type="ChEBI" id="CHEBI:456216"/>
        <dbReference type="EC" id="2.7.11.1"/>
    </reaction>
</comment>
<evidence type="ECO:0000256" key="7">
    <source>
        <dbReference type="ARBA" id="ARBA00047899"/>
    </source>
</evidence>
<keyword evidence="3" id="KW-0808">Transferase</keyword>
<evidence type="ECO:0000256" key="4">
    <source>
        <dbReference type="ARBA" id="ARBA00022741"/>
    </source>
</evidence>
<comment type="caution">
    <text evidence="10">The sequence shown here is derived from an EMBL/GenBank/DDBJ whole genome shotgun (WGS) entry which is preliminary data.</text>
</comment>
<evidence type="ECO:0000259" key="9">
    <source>
        <dbReference type="PROSITE" id="PS50011"/>
    </source>
</evidence>
<keyword evidence="6" id="KW-0067">ATP-binding</keyword>
<dbReference type="GO" id="GO:0005524">
    <property type="term" value="F:ATP binding"/>
    <property type="evidence" value="ECO:0007669"/>
    <property type="project" value="UniProtKB-KW"/>
</dbReference>
<proteinExistence type="predicted"/>
<dbReference type="InterPro" id="IPR050660">
    <property type="entry name" value="NEK_Ser/Thr_kinase"/>
</dbReference>
<evidence type="ECO:0000256" key="3">
    <source>
        <dbReference type="ARBA" id="ARBA00022679"/>
    </source>
</evidence>
<comment type="catalytic activity">
    <reaction evidence="7">
        <text>L-threonyl-[protein] + ATP = O-phospho-L-threonyl-[protein] + ADP + H(+)</text>
        <dbReference type="Rhea" id="RHEA:46608"/>
        <dbReference type="Rhea" id="RHEA-COMP:11060"/>
        <dbReference type="Rhea" id="RHEA-COMP:11605"/>
        <dbReference type="ChEBI" id="CHEBI:15378"/>
        <dbReference type="ChEBI" id="CHEBI:30013"/>
        <dbReference type="ChEBI" id="CHEBI:30616"/>
        <dbReference type="ChEBI" id="CHEBI:61977"/>
        <dbReference type="ChEBI" id="CHEBI:456216"/>
        <dbReference type="EC" id="2.7.11.1"/>
    </reaction>
</comment>
<keyword evidence="4" id="KW-0547">Nucleotide-binding</keyword>